<dbReference type="OrthoDB" id="6315255at2"/>
<reference evidence="2 3" key="1">
    <citation type="submission" date="2016-11" db="EMBL/GenBank/DDBJ databases">
        <authorList>
            <person name="Jaros S."/>
            <person name="Januszkiewicz K."/>
            <person name="Wedrychowicz H."/>
        </authorList>
    </citation>
    <scope>NUCLEOTIDE SEQUENCE [LARGE SCALE GENOMIC DNA]</scope>
    <source>
        <strain evidence="2 3">DSM 10068</strain>
    </source>
</reference>
<dbReference type="PROSITE" id="PS50943">
    <property type="entry name" value="HTH_CROC1"/>
    <property type="match status" value="1"/>
</dbReference>
<dbReference type="STRING" id="1123282.SAMN02745823_01412"/>
<feature type="domain" description="HTH cro/C1-type" evidence="1">
    <location>
        <begin position="8"/>
        <end position="62"/>
    </location>
</feature>
<proteinExistence type="predicted"/>
<evidence type="ECO:0000313" key="2">
    <source>
        <dbReference type="EMBL" id="SHH91567.1"/>
    </source>
</evidence>
<dbReference type="SMART" id="SM00530">
    <property type="entry name" value="HTH_XRE"/>
    <property type="match status" value="1"/>
</dbReference>
<dbReference type="EMBL" id="FQXV01000004">
    <property type="protein sequence ID" value="SHH91567.1"/>
    <property type="molecule type" value="Genomic_DNA"/>
</dbReference>
<keyword evidence="2" id="KW-0238">DNA-binding</keyword>
<dbReference type="AlphaFoldDB" id="A0A1M5WVF6"/>
<dbReference type="GO" id="GO:0003677">
    <property type="term" value="F:DNA binding"/>
    <property type="evidence" value="ECO:0007669"/>
    <property type="project" value="UniProtKB-KW"/>
</dbReference>
<dbReference type="InterPro" id="IPR010982">
    <property type="entry name" value="Lambda_DNA-bd_dom_sf"/>
</dbReference>
<evidence type="ECO:0000313" key="3">
    <source>
        <dbReference type="Proteomes" id="UP000183995"/>
    </source>
</evidence>
<dbReference type="RefSeq" id="WP_073077152.1">
    <property type="nucleotide sequence ID" value="NZ_FQXV01000004.1"/>
</dbReference>
<dbReference type="SUPFAM" id="SSF47413">
    <property type="entry name" value="lambda repressor-like DNA-binding domains"/>
    <property type="match status" value="1"/>
</dbReference>
<name>A0A1M5WVF6_9FIRM</name>
<gene>
    <name evidence="2" type="ORF">SAMN02745823_01412</name>
</gene>
<dbReference type="Pfam" id="PF01381">
    <property type="entry name" value="HTH_3"/>
    <property type="match status" value="1"/>
</dbReference>
<sequence>MKTFSDKIREARILCKLTQEELGNLIGVSKRAVLAYETEGVRPRHNVKVKLAEALRVSVDYLDRDDIDDPTYGLEKSEYIEETRGRFGSRAAHEMEFLLERNAALFAGGHLDQEAKDSFFEAVTKAYWAAKEEARKTYGRK</sequence>
<protein>
    <submittedName>
        <fullName evidence="2">DNA-binding transcriptional regulator, XRE-family HTH domain</fullName>
    </submittedName>
</protein>
<organism evidence="2 3">
    <name type="scientific">Sporobacter termitidis DSM 10068</name>
    <dbReference type="NCBI Taxonomy" id="1123282"/>
    <lineage>
        <taxon>Bacteria</taxon>
        <taxon>Bacillati</taxon>
        <taxon>Bacillota</taxon>
        <taxon>Clostridia</taxon>
        <taxon>Eubacteriales</taxon>
        <taxon>Oscillospiraceae</taxon>
        <taxon>Sporobacter</taxon>
    </lineage>
</organism>
<dbReference type="InterPro" id="IPR001387">
    <property type="entry name" value="Cro/C1-type_HTH"/>
</dbReference>
<dbReference type="Proteomes" id="UP000183995">
    <property type="component" value="Unassembled WGS sequence"/>
</dbReference>
<dbReference type="Gene3D" id="1.10.260.40">
    <property type="entry name" value="lambda repressor-like DNA-binding domains"/>
    <property type="match status" value="1"/>
</dbReference>
<evidence type="ECO:0000259" key="1">
    <source>
        <dbReference type="PROSITE" id="PS50943"/>
    </source>
</evidence>
<accession>A0A1M5WVF6</accession>
<dbReference type="CDD" id="cd00093">
    <property type="entry name" value="HTH_XRE"/>
    <property type="match status" value="1"/>
</dbReference>
<keyword evidence="3" id="KW-1185">Reference proteome</keyword>